<reference evidence="1 2" key="1">
    <citation type="submission" date="2008-07" db="EMBL/GenBank/DDBJ databases">
        <authorList>
            <person name="Tandeau de Marsac N."/>
            <person name="Ferriera S."/>
            <person name="Johnson J."/>
            <person name="Kravitz S."/>
            <person name="Beeson K."/>
            <person name="Sutton G."/>
            <person name="Rogers Y.-H."/>
            <person name="Friedman R."/>
            <person name="Frazier M."/>
            <person name="Venter J.C."/>
        </authorList>
    </citation>
    <scope>NUCLEOTIDE SEQUENCE [LARGE SCALE GENOMIC DNA]</scope>
    <source>
        <strain evidence="1 2">PCC 7420</strain>
    </source>
</reference>
<protein>
    <submittedName>
        <fullName evidence="1">Uncharacterized protein</fullName>
    </submittedName>
</protein>
<evidence type="ECO:0000313" key="1">
    <source>
        <dbReference type="EMBL" id="EDX74432.1"/>
    </source>
</evidence>
<dbReference type="EMBL" id="DS989853">
    <property type="protein sequence ID" value="EDX74432.1"/>
    <property type="molecule type" value="Genomic_DNA"/>
</dbReference>
<dbReference type="HOGENOM" id="CLU_3307859_0_0_3"/>
<sequence>MVERCDRTAEVTGSNPVFSIFVNCHIICHRCLISVILTN</sequence>
<organism evidence="1 2">
    <name type="scientific">Coleofasciculus chthonoplastes PCC 7420</name>
    <dbReference type="NCBI Taxonomy" id="118168"/>
    <lineage>
        <taxon>Bacteria</taxon>
        <taxon>Bacillati</taxon>
        <taxon>Cyanobacteriota</taxon>
        <taxon>Cyanophyceae</taxon>
        <taxon>Coleofasciculales</taxon>
        <taxon>Coleofasciculaceae</taxon>
        <taxon>Coleofasciculus</taxon>
    </lineage>
</organism>
<proteinExistence type="predicted"/>
<keyword evidence="2" id="KW-1185">Reference proteome</keyword>
<dbReference type="AlphaFoldDB" id="B4VUC5"/>
<name>B4VUC5_9CYAN</name>
<evidence type="ECO:0000313" key="2">
    <source>
        <dbReference type="Proteomes" id="UP000003835"/>
    </source>
</evidence>
<dbReference type="STRING" id="118168.MC7420_3956"/>
<dbReference type="Proteomes" id="UP000003835">
    <property type="component" value="Unassembled WGS sequence"/>
</dbReference>
<accession>B4VUC5</accession>
<gene>
    <name evidence="1" type="ORF">MC7420_3956</name>
</gene>